<evidence type="ECO:0008006" key="4">
    <source>
        <dbReference type="Google" id="ProtNLM"/>
    </source>
</evidence>
<protein>
    <recommendedName>
        <fullName evidence="4">VWA containing CoxE family protein</fullName>
    </recommendedName>
</protein>
<organism evidence="2 3">
    <name type="scientific">Oxynema aestuarii AP17</name>
    <dbReference type="NCBI Taxonomy" id="2064643"/>
    <lineage>
        <taxon>Bacteria</taxon>
        <taxon>Bacillati</taxon>
        <taxon>Cyanobacteriota</taxon>
        <taxon>Cyanophyceae</taxon>
        <taxon>Oscillatoriophycideae</taxon>
        <taxon>Oscillatoriales</taxon>
        <taxon>Oscillatoriaceae</taxon>
        <taxon>Oxynema</taxon>
        <taxon>Oxynema aestuarii</taxon>
    </lineage>
</organism>
<dbReference type="Proteomes" id="UP000500857">
    <property type="component" value="Chromosome"/>
</dbReference>
<feature type="compositionally biased region" description="Pro residues" evidence="1">
    <location>
        <begin position="106"/>
        <end position="136"/>
    </location>
</feature>
<proteinExistence type="predicted"/>
<dbReference type="KEGG" id="oxy:HCG48_08465"/>
<feature type="compositionally biased region" description="Low complexity" evidence="1">
    <location>
        <begin position="94"/>
        <end position="105"/>
    </location>
</feature>
<reference evidence="2 3" key="1">
    <citation type="submission" date="2020-04" db="EMBL/GenBank/DDBJ databases">
        <authorList>
            <person name="Basu S."/>
            <person name="Maruthanayagam V."/>
            <person name="Chakraborty S."/>
            <person name="Pramanik A."/>
            <person name="Mukherjee J."/>
            <person name="Brink B."/>
        </authorList>
    </citation>
    <scope>NUCLEOTIDE SEQUENCE [LARGE SCALE GENOMIC DNA]</scope>
    <source>
        <strain evidence="2 3">AP17</strain>
    </source>
</reference>
<dbReference type="PANTHER" id="PTHR39338">
    <property type="entry name" value="BLL5662 PROTEIN-RELATED"/>
    <property type="match status" value="1"/>
</dbReference>
<gene>
    <name evidence="2" type="ORF">HCG48_08465</name>
</gene>
<accession>A0A6H1TVH3</accession>
<evidence type="ECO:0000313" key="2">
    <source>
        <dbReference type="EMBL" id="QIZ70608.1"/>
    </source>
</evidence>
<dbReference type="RefSeq" id="WP_168568763.1">
    <property type="nucleotide sequence ID" value="NZ_CP051167.1"/>
</dbReference>
<evidence type="ECO:0000313" key="3">
    <source>
        <dbReference type="Proteomes" id="UP000500857"/>
    </source>
</evidence>
<evidence type="ECO:0000256" key="1">
    <source>
        <dbReference type="SAM" id="MobiDB-lite"/>
    </source>
</evidence>
<feature type="region of interest" description="Disordered" evidence="1">
    <location>
        <begin position="81"/>
        <end position="140"/>
    </location>
</feature>
<dbReference type="PANTHER" id="PTHR39338:SF7">
    <property type="entry name" value="BLL6692 PROTEIN"/>
    <property type="match status" value="1"/>
</dbReference>
<dbReference type="AlphaFoldDB" id="A0A6H1TVH3"/>
<sequence length="384" mass="44069">MPYSFVAPCVPSLFDIFKTLRETHRLPLGIDEYLTILQALRGGFGLENCQELEQLCCLVWATSEAEQNTVRRELAKMWRQIELRPPQKKPESTPTPIAETETQPTPETPTPEAPPVDSPPPTPKPEATPEITPTPEPQNTFTVVEEPVQTVQAIRDSAPQIELPRPRYALQREYFPVTRREMKQCWRYLRRPLREGAPTELDVEATVEKIGREGILLEPVLVPRRVNRTDLVMLVDVEGSMVPFHGLSRQLVETAQRGGRLRQTRVYYFHDYPDRYLYRHPGRFQAQLIEEVWQNIGERAVVLIISDAGAARGNYDEQRVKATQEFIEQLQRSVRYFAWLNPMPSEDWQQNTAGEIARFVPMFGLSLHGLNRAIAVLQGRSPKP</sequence>
<dbReference type="EMBL" id="CP051167">
    <property type="protein sequence ID" value="QIZ70608.1"/>
    <property type="molecule type" value="Genomic_DNA"/>
</dbReference>
<keyword evidence="3" id="KW-1185">Reference proteome</keyword>
<name>A0A6H1TVH3_9CYAN</name>